<dbReference type="EMBL" id="UZAF01007626">
    <property type="protein sequence ID" value="VDO17503.1"/>
    <property type="molecule type" value="Genomic_DNA"/>
</dbReference>
<keyword evidence="2" id="KW-1185">Reference proteome</keyword>
<reference evidence="3" key="1">
    <citation type="submission" date="2017-02" db="UniProtKB">
        <authorList>
            <consortium name="WormBaseParasite"/>
        </authorList>
    </citation>
    <scope>IDENTIFICATION</scope>
</reference>
<protein>
    <submittedName>
        <fullName evidence="1 3">Uncharacterized protein</fullName>
    </submittedName>
</protein>
<dbReference type="Proteomes" id="UP000268014">
    <property type="component" value="Unassembled WGS sequence"/>
</dbReference>
<proteinExistence type="predicted"/>
<evidence type="ECO:0000313" key="2">
    <source>
        <dbReference type="Proteomes" id="UP000268014"/>
    </source>
</evidence>
<organism evidence="3">
    <name type="scientific">Haemonchus placei</name>
    <name type="common">Barber's pole worm</name>
    <dbReference type="NCBI Taxonomy" id="6290"/>
    <lineage>
        <taxon>Eukaryota</taxon>
        <taxon>Metazoa</taxon>
        <taxon>Ecdysozoa</taxon>
        <taxon>Nematoda</taxon>
        <taxon>Chromadorea</taxon>
        <taxon>Rhabditida</taxon>
        <taxon>Rhabditina</taxon>
        <taxon>Rhabditomorpha</taxon>
        <taxon>Strongyloidea</taxon>
        <taxon>Trichostrongylidae</taxon>
        <taxon>Haemonchus</taxon>
    </lineage>
</organism>
<evidence type="ECO:0000313" key="3">
    <source>
        <dbReference type="WBParaSite" id="HPLM_0000291301-mRNA-1"/>
    </source>
</evidence>
<accession>A0A0N4W037</accession>
<dbReference type="WBParaSite" id="HPLM_0000291301-mRNA-1">
    <property type="protein sequence ID" value="HPLM_0000291301-mRNA-1"/>
    <property type="gene ID" value="HPLM_0000291301"/>
</dbReference>
<evidence type="ECO:0000313" key="1">
    <source>
        <dbReference type="EMBL" id="VDO17503.1"/>
    </source>
</evidence>
<dbReference type="AlphaFoldDB" id="A0A0N4W037"/>
<reference evidence="1 2" key="2">
    <citation type="submission" date="2018-11" db="EMBL/GenBank/DDBJ databases">
        <authorList>
            <consortium name="Pathogen Informatics"/>
        </authorList>
    </citation>
    <scope>NUCLEOTIDE SEQUENCE [LARGE SCALE GENOMIC DNA]</scope>
    <source>
        <strain evidence="1 2">MHpl1</strain>
    </source>
</reference>
<sequence length="59" mass="6846">METYWLLGRTGEVRRPSITPVKSPVREQVQQITNVEPIPPEGIYEEYKKNASKIQTEDD</sequence>
<name>A0A0N4W037_HAEPC</name>
<gene>
    <name evidence="1" type="ORF">HPLM_LOCUS2905</name>
</gene>